<accession>A0A4Q7MA16</accession>
<gene>
    <name evidence="1" type="ORF">EV187_3204</name>
</gene>
<protein>
    <submittedName>
        <fullName evidence="1">Uncharacterized protein</fullName>
    </submittedName>
</protein>
<organism evidence="1 2">
    <name type="scientific">Agromyces ramosus</name>
    <dbReference type="NCBI Taxonomy" id="33879"/>
    <lineage>
        <taxon>Bacteria</taxon>
        <taxon>Bacillati</taxon>
        <taxon>Actinomycetota</taxon>
        <taxon>Actinomycetes</taxon>
        <taxon>Micrococcales</taxon>
        <taxon>Microbacteriaceae</taxon>
        <taxon>Agromyces</taxon>
    </lineage>
</organism>
<evidence type="ECO:0000313" key="1">
    <source>
        <dbReference type="EMBL" id="RZS64816.1"/>
    </source>
</evidence>
<dbReference type="AlphaFoldDB" id="A0A4Q7MA16"/>
<name>A0A4Q7MA16_9MICO</name>
<evidence type="ECO:0000313" key="2">
    <source>
        <dbReference type="Proteomes" id="UP000293289"/>
    </source>
</evidence>
<dbReference type="RefSeq" id="WP_278039991.1">
    <property type="nucleotide sequence ID" value="NZ_SGWY01000003.1"/>
</dbReference>
<reference evidence="1 2" key="1">
    <citation type="submission" date="2019-02" db="EMBL/GenBank/DDBJ databases">
        <title>Genomic Encyclopedia of Type Strains, Phase IV (KMG-IV): sequencing the most valuable type-strain genomes for metagenomic binning, comparative biology and taxonomic classification.</title>
        <authorList>
            <person name="Goeker M."/>
        </authorList>
    </citation>
    <scope>NUCLEOTIDE SEQUENCE [LARGE SCALE GENOMIC DNA]</scope>
    <source>
        <strain evidence="1 2">DSM 43045</strain>
    </source>
</reference>
<comment type="caution">
    <text evidence="1">The sequence shown here is derived from an EMBL/GenBank/DDBJ whole genome shotgun (WGS) entry which is preliminary data.</text>
</comment>
<keyword evidence="2" id="KW-1185">Reference proteome</keyword>
<proteinExistence type="predicted"/>
<dbReference type="EMBL" id="SGWY01000003">
    <property type="protein sequence ID" value="RZS64816.1"/>
    <property type="molecule type" value="Genomic_DNA"/>
</dbReference>
<sequence length="40" mass="4236">MFTLLAILATVSVAGIAGSIVVSARDGYGRRHKETFARTV</sequence>
<dbReference type="Proteomes" id="UP000293289">
    <property type="component" value="Unassembled WGS sequence"/>
</dbReference>